<evidence type="ECO:0000313" key="1">
    <source>
        <dbReference type="EMBL" id="KRO24864.1"/>
    </source>
</evidence>
<comment type="caution">
    <text evidence="1">The sequence shown here is derived from an EMBL/GenBank/DDBJ whole genome shotgun (WGS) entry which is preliminary data.</text>
</comment>
<evidence type="ECO:0008006" key="3">
    <source>
        <dbReference type="Google" id="ProtNLM"/>
    </source>
</evidence>
<dbReference type="Proteomes" id="UP000051249">
    <property type="component" value="Unassembled WGS sequence"/>
</dbReference>
<reference evidence="1 2" key="1">
    <citation type="journal article" date="2015" name="Genome Announc.">
        <title>Expanding the biotechnology potential of lactobacilli through comparative genomics of 213 strains and associated genera.</title>
        <authorList>
            <person name="Sun Z."/>
            <person name="Harris H.M."/>
            <person name="McCann A."/>
            <person name="Guo C."/>
            <person name="Argimon S."/>
            <person name="Zhang W."/>
            <person name="Yang X."/>
            <person name="Jeffery I.B."/>
            <person name="Cooney J.C."/>
            <person name="Kagawa T.F."/>
            <person name="Liu W."/>
            <person name="Song Y."/>
            <person name="Salvetti E."/>
            <person name="Wrobel A."/>
            <person name="Rasinkangas P."/>
            <person name="Parkhill J."/>
            <person name="Rea M.C."/>
            <person name="O'Sullivan O."/>
            <person name="Ritari J."/>
            <person name="Douillard F.P."/>
            <person name="Paul Ross R."/>
            <person name="Yang R."/>
            <person name="Briner A.E."/>
            <person name="Felis G.E."/>
            <person name="de Vos W.M."/>
            <person name="Barrangou R."/>
            <person name="Klaenhammer T.R."/>
            <person name="Caufield P.W."/>
            <person name="Cui Y."/>
            <person name="Zhang H."/>
            <person name="O'Toole P.W."/>
        </authorList>
    </citation>
    <scope>NUCLEOTIDE SEQUENCE [LARGE SCALE GENOMIC DNA]</scope>
    <source>
        <strain evidence="1 2">DSM 23026</strain>
    </source>
</reference>
<sequence>MNEFKIGDTVTVVKTKWVGTIVFFDKKREKYLVRISGTQQMYYGADELKKL</sequence>
<dbReference type="AlphaFoldDB" id="A0A0R2NKJ5"/>
<keyword evidence="2" id="KW-1185">Reference proteome</keyword>
<dbReference type="PATRIC" id="fig|480391.4.peg.703"/>
<name>A0A0R2NKJ5_9LACO</name>
<dbReference type="RefSeq" id="WP_168388197.1">
    <property type="nucleotide sequence ID" value="NZ_BJZZ01000018.1"/>
</dbReference>
<evidence type="ECO:0000313" key="2">
    <source>
        <dbReference type="Proteomes" id="UP000051249"/>
    </source>
</evidence>
<dbReference type="EMBL" id="JQCQ01000020">
    <property type="protein sequence ID" value="KRO24864.1"/>
    <property type="molecule type" value="Genomic_DNA"/>
</dbReference>
<organism evidence="1 2">
    <name type="scientific">Pediococcus argentinicus</name>
    <dbReference type="NCBI Taxonomy" id="480391"/>
    <lineage>
        <taxon>Bacteria</taxon>
        <taxon>Bacillati</taxon>
        <taxon>Bacillota</taxon>
        <taxon>Bacilli</taxon>
        <taxon>Lactobacillales</taxon>
        <taxon>Lactobacillaceae</taxon>
        <taxon>Pediococcus</taxon>
    </lineage>
</organism>
<proteinExistence type="predicted"/>
<gene>
    <name evidence="1" type="ORF">IV88_GL000693</name>
</gene>
<protein>
    <recommendedName>
        <fullName evidence="3">DUF2187 domain-containing protein</fullName>
    </recommendedName>
</protein>
<accession>A0A0R2NKJ5</accession>